<dbReference type="EMBL" id="LGUG01000004">
    <property type="protein sequence ID" value="KON95841.1"/>
    <property type="molecule type" value="Genomic_DNA"/>
</dbReference>
<evidence type="ECO:0000256" key="1">
    <source>
        <dbReference type="SAM" id="Coils"/>
    </source>
</evidence>
<keyword evidence="4" id="KW-1185">Reference proteome</keyword>
<dbReference type="RefSeq" id="WP_043065909.1">
    <property type="nucleotide sequence ID" value="NZ_BJOA01000232.1"/>
</dbReference>
<dbReference type="Proteomes" id="UP000182836">
    <property type="component" value="Unassembled WGS sequence"/>
</dbReference>
<dbReference type="SUPFAM" id="SSF88659">
    <property type="entry name" value="Sigma3 and sigma4 domains of RNA polymerase sigma factors"/>
    <property type="match status" value="1"/>
</dbReference>
<dbReference type="InterPro" id="IPR006524">
    <property type="entry name" value="ArpU-like"/>
</dbReference>
<dbReference type="GeneID" id="42305619"/>
<reference evidence="2 4" key="1">
    <citation type="submission" date="2015-07" db="EMBL/GenBank/DDBJ databases">
        <title>Fjat-14205 dsm 2895.</title>
        <authorList>
            <person name="Liu B."/>
            <person name="Wang J."/>
            <person name="Zhu Y."/>
            <person name="Liu G."/>
            <person name="Chen Q."/>
            <person name="Chen Z."/>
            <person name="Lan J."/>
            <person name="Che J."/>
            <person name="Ge C."/>
            <person name="Shi H."/>
            <person name="Pan Z."/>
            <person name="Liu X."/>
        </authorList>
    </citation>
    <scope>NUCLEOTIDE SEQUENCE [LARGE SCALE GENOMIC DNA]</scope>
    <source>
        <strain evidence="2 4">DSM 2895</strain>
    </source>
</reference>
<evidence type="ECO:0000313" key="3">
    <source>
        <dbReference type="EMBL" id="SDI39465.1"/>
    </source>
</evidence>
<reference evidence="3 5" key="2">
    <citation type="submission" date="2016-10" db="EMBL/GenBank/DDBJ databases">
        <authorList>
            <person name="de Groot N.N."/>
        </authorList>
    </citation>
    <scope>NUCLEOTIDE SEQUENCE [LARGE SCALE GENOMIC DNA]</scope>
    <source>
        <strain evidence="3 5">DSM 2895</strain>
    </source>
</reference>
<keyword evidence="1" id="KW-0175">Coiled coil</keyword>
<accession>A0A0D1WAJ4</accession>
<dbReference type="Gene3D" id="1.20.140.160">
    <property type="match status" value="1"/>
</dbReference>
<organism evidence="2 4">
    <name type="scientific">Aneurinibacillus migulanus</name>
    <name type="common">Bacillus migulanus</name>
    <dbReference type="NCBI Taxonomy" id="47500"/>
    <lineage>
        <taxon>Bacteria</taxon>
        <taxon>Bacillati</taxon>
        <taxon>Bacillota</taxon>
        <taxon>Bacilli</taxon>
        <taxon>Bacillales</taxon>
        <taxon>Paenibacillaceae</taxon>
        <taxon>Aneurinibacillus group</taxon>
        <taxon>Aneurinibacillus</taxon>
    </lineage>
</organism>
<name>A0A0D1WAJ4_ANEMI</name>
<dbReference type="InterPro" id="IPR013324">
    <property type="entry name" value="RNA_pol_sigma_r3/r4-like"/>
</dbReference>
<protein>
    <submittedName>
        <fullName evidence="2">ArpU family transcriptional regulator</fullName>
    </submittedName>
    <submittedName>
        <fullName evidence="3">Phage transcriptional regulator, ArpU family</fullName>
    </submittedName>
</protein>
<feature type="coiled-coil region" evidence="1">
    <location>
        <begin position="66"/>
        <end position="93"/>
    </location>
</feature>
<evidence type="ECO:0000313" key="2">
    <source>
        <dbReference type="EMBL" id="KON95841.1"/>
    </source>
</evidence>
<dbReference type="OrthoDB" id="1797434at2"/>
<gene>
    <name evidence="2" type="ORF">AF333_10445</name>
    <name evidence="3" type="ORF">SAMN04487909_103321</name>
</gene>
<evidence type="ECO:0000313" key="5">
    <source>
        <dbReference type="Proteomes" id="UP000182836"/>
    </source>
</evidence>
<sequence>MQMSFLPKIDRRATQKRVEEALETARIYKQIGFVRREMKNTPAYEARYHGATNKTTDATADCAVWNVDKEEEIRVLTERIERAVSRLGKKEREIIEKRYLEDEGFDYIVAGEVGLSERTYTRIKARAFYKLAFMLKLEVLAEEQDPVPV</sequence>
<dbReference type="AlphaFoldDB" id="A0A0D1WAJ4"/>
<dbReference type="EMBL" id="FNED01000003">
    <property type="protein sequence ID" value="SDI39465.1"/>
    <property type="molecule type" value="Genomic_DNA"/>
</dbReference>
<dbReference type="NCBIfam" id="TIGR01637">
    <property type="entry name" value="phage_arpU"/>
    <property type="match status" value="1"/>
</dbReference>
<dbReference type="Proteomes" id="UP000037269">
    <property type="component" value="Unassembled WGS sequence"/>
</dbReference>
<evidence type="ECO:0000313" key="4">
    <source>
        <dbReference type="Proteomes" id="UP000037269"/>
    </source>
</evidence>
<dbReference type="PATRIC" id="fig|47500.8.peg.6757"/>
<proteinExistence type="predicted"/>